<accession>A0AAN8WZZ8</accession>
<feature type="domain" description="SEC23-DDH2 WWE" evidence="3">
    <location>
        <begin position="325"/>
        <end position="404"/>
    </location>
</feature>
<organism evidence="4 5">
    <name type="scientific">Halocaridina rubra</name>
    <name type="common">Hawaiian red shrimp</name>
    <dbReference type="NCBI Taxonomy" id="373956"/>
    <lineage>
        <taxon>Eukaryota</taxon>
        <taxon>Metazoa</taxon>
        <taxon>Ecdysozoa</taxon>
        <taxon>Arthropoda</taxon>
        <taxon>Crustacea</taxon>
        <taxon>Multicrustacea</taxon>
        <taxon>Malacostraca</taxon>
        <taxon>Eumalacostraca</taxon>
        <taxon>Eucarida</taxon>
        <taxon>Decapoda</taxon>
        <taxon>Pleocyemata</taxon>
        <taxon>Caridea</taxon>
        <taxon>Atyoidea</taxon>
        <taxon>Atyidae</taxon>
        <taxon>Halocaridina</taxon>
    </lineage>
</organism>
<dbReference type="AlphaFoldDB" id="A0AAN8WZZ8"/>
<evidence type="ECO:0000259" key="2">
    <source>
        <dbReference type="Pfam" id="PF02825"/>
    </source>
</evidence>
<dbReference type="Proteomes" id="UP001381693">
    <property type="component" value="Unassembled WGS sequence"/>
</dbReference>
<dbReference type="InterPro" id="IPR058055">
    <property type="entry name" value="PA-PLA1"/>
</dbReference>
<evidence type="ECO:0000313" key="5">
    <source>
        <dbReference type="Proteomes" id="UP001381693"/>
    </source>
</evidence>
<dbReference type="PANTHER" id="PTHR23509">
    <property type="entry name" value="PA-PL1 PHOSPHOLIPASE FAMILY"/>
    <property type="match status" value="1"/>
</dbReference>
<proteinExistence type="predicted"/>
<dbReference type="Pfam" id="PF23464">
    <property type="entry name" value="WWE_3"/>
    <property type="match status" value="1"/>
</dbReference>
<keyword evidence="5" id="KW-1185">Reference proteome</keyword>
<feature type="compositionally biased region" description="Polar residues" evidence="1">
    <location>
        <begin position="163"/>
        <end position="173"/>
    </location>
</feature>
<dbReference type="GO" id="GO:0004620">
    <property type="term" value="F:phospholipase activity"/>
    <property type="evidence" value="ECO:0007669"/>
    <property type="project" value="TreeGrafter"/>
</dbReference>
<sequence length="480" mass="52279">MNSRPNHSNPLLFPASHDSPFDNLQGSAHLIPPATGQSQDAEEAAFLGQPSIPALSPLKPPSPYPNQSLVPGVIQPEGLASTLRFSPSSGVAPNVTTFPPLLPTVPSVIPPYQAPPVSGGIPSYPPLSNASTNHSSQNTYSNIVGTAVPPPPPPSNSPLVMGSKSSRNVSSGYSSFPPPSFVQGPGSPVSKPTEVPVLTTTISGEHSVMNVPLPTSSRESSPYSPTKSNLIPVSFENMANNSPGQDGVYHPVIHHWFYASGTPKVWKPFSFKDSINLEEAFQQESQDLVPTDGGRYDVNIADRLRKPIYWEEEPSAVRRCSWFRKSPLEAQPIPYEEETAEKLEAEYRDAVITGQWHRQVNLEGGDRIMIHSTRTMIHFVGLEGDFSTVNGVQSPLAAKRGTEDFEISDGEPDEVDHLLFLVHGIGSVCDLRFRAVEECVDDFRKLGHQLLSTHFKQSVDMGLVGRVEILPVSWHKVRIL</sequence>
<feature type="region of interest" description="Disordered" evidence="1">
    <location>
        <begin position="146"/>
        <end position="174"/>
    </location>
</feature>
<dbReference type="InterPro" id="IPR057825">
    <property type="entry name" value="WWE_SEC23-DDH2"/>
</dbReference>
<protein>
    <submittedName>
        <fullName evidence="4">S23-interacting protein</fullName>
    </submittedName>
</protein>
<evidence type="ECO:0000259" key="3">
    <source>
        <dbReference type="Pfam" id="PF23464"/>
    </source>
</evidence>
<dbReference type="PANTHER" id="PTHR23509:SF10">
    <property type="entry name" value="LD21067P"/>
    <property type="match status" value="1"/>
</dbReference>
<name>A0AAN8WZZ8_HALRR</name>
<evidence type="ECO:0000313" key="4">
    <source>
        <dbReference type="EMBL" id="KAK7075132.1"/>
    </source>
</evidence>
<dbReference type="EMBL" id="JAXCGZ010011359">
    <property type="protein sequence ID" value="KAK7075132.1"/>
    <property type="molecule type" value="Genomic_DNA"/>
</dbReference>
<dbReference type="InterPro" id="IPR004170">
    <property type="entry name" value="WWE_dom"/>
</dbReference>
<dbReference type="GO" id="GO:0030134">
    <property type="term" value="C:COPII-coated ER to Golgi transport vesicle"/>
    <property type="evidence" value="ECO:0007669"/>
    <property type="project" value="TreeGrafter"/>
</dbReference>
<reference evidence="4 5" key="1">
    <citation type="submission" date="2023-11" db="EMBL/GenBank/DDBJ databases">
        <title>Halocaridina rubra genome assembly.</title>
        <authorList>
            <person name="Smith C."/>
        </authorList>
    </citation>
    <scope>NUCLEOTIDE SEQUENCE [LARGE SCALE GENOMIC DNA]</scope>
    <source>
        <strain evidence="4">EP-1</strain>
        <tissue evidence="4">Whole</tissue>
    </source>
</reference>
<dbReference type="Pfam" id="PF02825">
    <property type="entry name" value="WWE"/>
    <property type="match status" value="1"/>
</dbReference>
<comment type="caution">
    <text evidence="4">The sequence shown here is derived from an EMBL/GenBank/DDBJ whole genome shotgun (WGS) entry which is preliminary data.</text>
</comment>
<evidence type="ECO:0000256" key="1">
    <source>
        <dbReference type="SAM" id="MobiDB-lite"/>
    </source>
</evidence>
<gene>
    <name evidence="4" type="primary">SEC23IP</name>
    <name evidence="4" type="ORF">SK128_009530</name>
</gene>
<feature type="region of interest" description="Disordered" evidence="1">
    <location>
        <begin position="1"/>
        <end position="71"/>
    </location>
</feature>
<feature type="domain" description="WWE" evidence="2">
    <location>
        <begin position="254"/>
        <end position="319"/>
    </location>
</feature>